<evidence type="ECO:0000259" key="3">
    <source>
        <dbReference type="Pfam" id="PF25917"/>
    </source>
</evidence>
<dbReference type="Gene3D" id="2.40.30.170">
    <property type="match status" value="1"/>
</dbReference>
<sequence length="244" mass="27799">MSKKKLIPLVAVLLLLLLAYLAKTFLFRSDFSYAGTVEVTKVDIPARVSSVISEFPVKEGQIVTKGQSLVKLDCEEIRLGYDLARKNYDRAVRLYRGGSIAQESYDQIKNRKDEIETRFKWCEVAAPIQGTVLTTYFEPGEMVLPGAKLLTLGDLSEVYAYFYLPHDRISPLKMDQKVSARLPEMDDKKFSGVIAYINPEAEFTPKNVQTRDERTRLVYAVKIRFENPEGILKPGMTLEWMAED</sequence>
<dbReference type="Proteomes" id="UP000197003">
    <property type="component" value="Chromosome"/>
</dbReference>
<comment type="subcellular location">
    <subcellularLocation>
        <location evidence="1">Cell envelope</location>
    </subcellularLocation>
</comment>
<organism evidence="5 6">
    <name type="scientific">Bdellovibrio bacteriovorus</name>
    <dbReference type="NCBI Taxonomy" id="959"/>
    <lineage>
        <taxon>Bacteria</taxon>
        <taxon>Pseudomonadati</taxon>
        <taxon>Bdellovibrionota</taxon>
        <taxon>Bdellovibrionia</taxon>
        <taxon>Bdellovibrionales</taxon>
        <taxon>Pseudobdellovibrionaceae</taxon>
        <taxon>Bdellovibrio</taxon>
    </lineage>
</organism>
<dbReference type="Pfam" id="PF25917">
    <property type="entry name" value="BSH_RND"/>
    <property type="match status" value="1"/>
</dbReference>
<accession>A0A1Z3N8N0</accession>
<evidence type="ECO:0000313" key="5">
    <source>
        <dbReference type="EMBL" id="ASD63828.1"/>
    </source>
</evidence>
<evidence type="ECO:0000256" key="2">
    <source>
        <dbReference type="ARBA" id="ARBA00023054"/>
    </source>
</evidence>
<evidence type="ECO:0000313" key="6">
    <source>
        <dbReference type="Proteomes" id="UP000197003"/>
    </source>
</evidence>
<feature type="domain" description="CusB-like beta-barrel" evidence="4">
    <location>
        <begin position="164"/>
        <end position="239"/>
    </location>
</feature>
<evidence type="ECO:0000259" key="4">
    <source>
        <dbReference type="Pfam" id="PF25954"/>
    </source>
</evidence>
<dbReference type="InterPro" id="IPR058792">
    <property type="entry name" value="Beta-barrel_RND_2"/>
</dbReference>
<dbReference type="GO" id="GO:0030313">
    <property type="term" value="C:cell envelope"/>
    <property type="evidence" value="ECO:0007669"/>
    <property type="project" value="UniProtKB-SubCell"/>
</dbReference>
<dbReference type="PANTHER" id="PTHR32347:SF23">
    <property type="entry name" value="BLL5650 PROTEIN"/>
    <property type="match status" value="1"/>
</dbReference>
<feature type="domain" description="Multidrug resistance protein MdtA-like barrel-sandwich hybrid" evidence="3">
    <location>
        <begin position="41"/>
        <end position="146"/>
    </location>
</feature>
<dbReference type="EMBL" id="CP020946">
    <property type="protein sequence ID" value="ASD63828.1"/>
    <property type="molecule type" value="Genomic_DNA"/>
</dbReference>
<dbReference type="OrthoDB" id="5291878at2"/>
<evidence type="ECO:0000256" key="1">
    <source>
        <dbReference type="ARBA" id="ARBA00004196"/>
    </source>
</evidence>
<dbReference type="Pfam" id="PF25954">
    <property type="entry name" value="Beta-barrel_RND_2"/>
    <property type="match status" value="1"/>
</dbReference>
<dbReference type="Gene3D" id="2.40.50.100">
    <property type="match status" value="1"/>
</dbReference>
<dbReference type="PANTHER" id="PTHR32347">
    <property type="entry name" value="EFFLUX SYSTEM COMPONENT YKNX-RELATED"/>
    <property type="match status" value="1"/>
</dbReference>
<name>A0A1Z3N8N0_BDEBC</name>
<protein>
    <submittedName>
        <fullName evidence="5">Secretion protein HlyD</fullName>
    </submittedName>
</protein>
<dbReference type="InterPro" id="IPR058625">
    <property type="entry name" value="MdtA-like_BSH"/>
</dbReference>
<keyword evidence="2" id="KW-0175">Coiled coil</keyword>
<gene>
    <name evidence="5" type="ORF">B9G79_09715</name>
</gene>
<dbReference type="AlphaFoldDB" id="A0A1Z3N8N0"/>
<proteinExistence type="predicted"/>
<dbReference type="SUPFAM" id="SSF111369">
    <property type="entry name" value="HlyD-like secretion proteins"/>
    <property type="match status" value="1"/>
</dbReference>
<dbReference type="RefSeq" id="WP_088565338.1">
    <property type="nucleotide sequence ID" value="NZ_CP020946.1"/>
</dbReference>
<dbReference type="InterPro" id="IPR050465">
    <property type="entry name" value="UPF0194_transport"/>
</dbReference>
<reference evidence="5 6" key="1">
    <citation type="submission" date="2017-04" db="EMBL/GenBank/DDBJ databases">
        <title>Whole genome sequence of Bdellovibrio bacteriovorus strain SSB218315.</title>
        <authorList>
            <person name="Oyedara O."/>
            <person name="Rodriguez-Perez M.A."/>
        </authorList>
    </citation>
    <scope>NUCLEOTIDE SEQUENCE [LARGE SCALE GENOMIC DNA]</scope>
    <source>
        <strain evidence="5 6">SSB218315</strain>
    </source>
</reference>